<dbReference type="Proteomes" id="UP000796880">
    <property type="component" value="Unassembled WGS sequence"/>
</dbReference>
<evidence type="ECO:0000313" key="1">
    <source>
        <dbReference type="EMBL" id="KAF3456117.1"/>
    </source>
</evidence>
<accession>A0A8K0HNL5</accession>
<comment type="caution">
    <text evidence="1">The sequence shown here is derived from an EMBL/GenBank/DDBJ whole genome shotgun (WGS) entry which is preliminary data.</text>
</comment>
<protein>
    <submittedName>
        <fullName evidence="1">Uncharacterized protein</fullName>
    </submittedName>
</protein>
<keyword evidence="2" id="KW-1185">Reference proteome</keyword>
<dbReference type="AlphaFoldDB" id="A0A8K0HNL5"/>
<evidence type="ECO:0000313" key="2">
    <source>
        <dbReference type="Proteomes" id="UP000796880"/>
    </source>
</evidence>
<reference evidence="1" key="1">
    <citation type="submission" date="2020-03" db="EMBL/GenBank/DDBJ databases">
        <title>A high-quality chromosome-level genome assembly of a woody plant with both climbing and erect habits, Rhamnella rubrinervis.</title>
        <authorList>
            <person name="Lu Z."/>
            <person name="Yang Y."/>
            <person name="Zhu X."/>
            <person name="Sun Y."/>
        </authorList>
    </citation>
    <scope>NUCLEOTIDE SEQUENCE</scope>
    <source>
        <strain evidence="1">BYM</strain>
        <tissue evidence="1">Leaf</tissue>
    </source>
</reference>
<proteinExistence type="predicted"/>
<gene>
    <name evidence="1" type="ORF">FNV43_RR00765</name>
</gene>
<dbReference type="EMBL" id="VOIH02000001">
    <property type="protein sequence ID" value="KAF3456117.1"/>
    <property type="molecule type" value="Genomic_DNA"/>
</dbReference>
<organism evidence="1 2">
    <name type="scientific">Rhamnella rubrinervis</name>
    <dbReference type="NCBI Taxonomy" id="2594499"/>
    <lineage>
        <taxon>Eukaryota</taxon>
        <taxon>Viridiplantae</taxon>
        <taxon>Streptophyta</taxon>
        <taxon>Embryophyta</taxon>
        <taxon>Tracheophyta</taxon>
        <taxon>Spermatophyta</taxon>
        <taxon>Magnoliopsida</taxon>
        <taxon>eudicotyledons</taxon>
        <taxon>Gunneridae</taxon>
        <taxon>Pentapetalae</taxon>
        <taxon>rosids</taxon>
        <taxon>fabids</taxon>
        <taxon>Rosales</taxon>
        <taxon>Rhamnaceae</taxon>
        <taxon>rhamnoid group</taxon>
        <taxon>Rhamneae</taxon>
        <taxon>Rhamnella</taxon>
    </lineage>
</organism>
<sequence>MTQISHPYDAEMICRRRRALLLSICQFEGKGEEPDLKEELGGCKLKGVALWTREGRACPFLSHCGGGRTIRLQGVVSETGIGSEPAVTAGELVAEPNPKRSEDSVTLLLLCEMCVWTLGVVKDSLGETKLRGWR</sequence>
<name>A0A8K0HNL5_9ROSA</name>